<sequence length="130" mass="15496">MLRQALLRGAQCGRCMAKNASCKSLMNRQFSHLPWFPSFRSSNPFRNLERQIREVEDYFDQAFPMSRGWAGEFCPRRMRDHPVLAEFYRIQNPIVEENGVKKFMLEFDVRRFKPEEVSLSHLHYSFIESS</sequence>
<keyword evidence="2" id="KW-1185">Reference proteome</keyword>
<evidence type="ECO:0000313" key="1">
    <source>
        <dbReference type="EMBL" id="VDK23497.1"/>
    </source>
</evidence>
<dbReference type="WBParaSite" id="ASIM_0000446601-mRNA-1">
    <property type="protein sequence ID" value="ASIM_0000446601-mRNA-1"/>
    <property type="gene ID" value="ASIM_0000446601"/>
</dbReference>
<evidence type="ECO:0000313" key="2">
    <source>
        <dbReference type="Proteomes" id="UP000267096"/>
    </source>
</evidence>
<dbReference type="EMBL" id="UYRR01007319">
    <property type="protein sequence ID" value="VDK23497.1"/>
    <property type="molecule type" value="Genomic_DNA"/>
</dbReference>
<accession>A0A0M3JA46</accession>
<dbReference type="OrthoDB" id="10060792at2759"/>
<name>A0A0M3JA46_ANISI</name>
<proteinExistence type="predicted"/>
<gene>
    <name evidence="1" type="ORF">ASIM_LOCUS4279</name>
</gene>
<organism evidence="3">
    <name type="scientific">Anisakis simplex</name>
    <name type="common">Herring worm</name>
    <dbReference type="NCBI Taxonomy" id="6269"/>
    <lineage>
        <taxon>Eukaryota</taxon>
        <taxon>Metazoa</taxon>
        <taxon>Ecdysozoa</taxon>
        <taxon>Nematoda</taxon>
        <taxon>Chromadorea</taxon>
        <taxon>Rhabditida</taxon>
        <taxon>Spirurina</taxon>
        <taxon>Ascaridomorpha</taxon>
        <taxon>Ascaridoidea</taxon>
        <taxon>Anisakidae</taxon>
        <taxon>Anisakis</taxon>
        <taxon>Anisakis simplex complex</taxon>
    </lineage>
</organism>
<dbReference type="AlphaFoldDB" id="A0A0M3JA46"/>
<reference evidence="3" key="1">
    <citation type="submission" date="2017-02" db="UniProtKB">
        <authorList>
            <consortium name="WormBaseParasite"/>
        </authorList>
    </citation>
    <scope>IDENTIFICATION</scope>
</reference>
<evidence type="ECO:0000313" key="3">
    <source>
        <dbReference type="WBParaSite" id="ASIM_0000446601-mRNA-1"/>
    </source>
</evidence>
<reference evidence="1 2" key="2">
    <citation type="submission" date="2018-11" db="EMBL/GenBank/DDBJ databases">
        <authorList>
            <consortium name="Pathogen Informatics"/>
        </authorList>
    </citation>
    <scope>NUCLEOTIDE SEQUENCE [LARGE SCALE GENOMIC DNA]</scope>
</reference>
<protein>
    <submittedName>
        <fullName evidence="3">Acyl-CoA_dh_N domain-containing protein</fullName>
    </submittedName>
</protein>
<dbReference type="Proteomes" id="UP000267096">
    <property type="component" value="Unassembled WGS sequence"/>
</dbReference>